<sequence length="237" mass="27287">MQTKESTKNIEVAQNATKELAADAVLNDAAIAALSTEQLEAILAKKKAEQIEQANKLRSEYEALKETTVVELSRKANALNHALKTFKELAFEEMNTLYDLLKEYSNRHTDGKGNFQLDSADGLFRIRFKNQKNGYFDERSIQAEAHIKDFLSSRYSGDVDTKDIIMSLLERKRGSLDIQLVQRLYAMENRFDNDNWKEGIKLLKESWQLDKSKDYITFHIRDEHGVFQLINLNFASV</sequence>
<evidence type="ECO:0000313" key="1">
    <source>
        <dbReference type="EMBL" id="SMO48335.1"/>
    </source>
</evidence>
<gene>
    <name evidence="1" type="ORF">SAMN06265350_102343</name>
</gene>
<dbReference type="AlphaFoldDB" id="A0A521BMK0"/>
<organism evidence="1 2">
    <name type="scientific">Solitalea koreensis</name>
    <dbReference type="NCBI Taxonomy" id="543615"/>
    <lineage>
        <taxon>Bacteria</taxon>
        <taxon>Pseudomonadati</taxon>
        <taxon>Bacteroidota</taxon>
        <taxon>Sphingobacteriia</taxon>
        <taxon>Sphingobacteriales</taxon>
        <taxon>Sphingobacteriaceae</taxon>
        <taxon>Solitalea</taxon>
    </lineage>
</organism>
<dbReference type="OrthoDB" id="670235at2"/>
<accession>A0A521BMK0</accession>
<dbReference type="Proteomes" id="UP000315971">
    <property type="component" value="Unassembled WGS sequence"/>
</dbReference>
<reference evidence="1 2" key="1">
    <citation type="submission" date="2017-05" db="EMBL/GenBank/DDBJ databases">
        <authorList>
            <person name="Varghese N."/>
            <person name="Submissions S."/>
        </authorList>
    </citation>
    <scope>NUCLEOTIDE SEQUENCE [LARGE SCALE GENOMIC DNA]</scope>
    <source>
        <strain evidence="1 2">DSM 21342</strain>
    </source>
</reference>
<evidence type="ECO:0000313" key="2">
    <source>
        <dbReference type="Proteomes" id="UP000315971"/>
    </source>
</evidence>
<protein>
    <recommendedName>
        <fullName evidence="3">DUF3164 family protein</fullName>
    </recommendedName>
</protein>
<dbReference type="Pfam" id="PF11363">
    <property type="entry name" value="DUF3164"/>
    <property type="match status" value="1"/>
</dbReference>
<proteinExistence type="predicted"/>
<dbReference type="RefSeq" id="WP_142601935.1">
    <property type="nucleotide sequence ID" value="NZ_FXSZ01000002.1"/>
</dbReference>
<name>A0A521BMK0_9SPHI</name>
<dbReference type="InterPro" id="IPR021505">
    <property type="entry name" value="Phage_B3_Orf6"/>
</dbReference>
<dbReference type="EMBL" id="FXSZ01000002">
    <property type="protein sequence ID" value="SMO48335.1"/>
    <property type="molecule type" value="Genomic_DNA"/>
</dbReference>
<keyword evidence="2" id="KW-1185">Reference proteome</keyword>
<evidence type="ECO:0008006" key="3">
    <source>
        <dbReference type="Google" id="ProtNLM"/>
    </source>
</evidence>